<keyword evidence="5 8" id="KW-0195">Cyclin</keyword>
<keyword evidence="12" id="KW-1185">Reference proteome</keyword>
<dbReference type="CDD" id="cd20539">
    <property type="entry name" value="CYCLIN_CCNT_rpt2"/>
    <property type="match status" value="1"/>
</dbReference>
<feature type="region of interest" description="Disordered" evidence="9">
    <location>
        <begin position="540"/>
        <end position="631"/>
    </location>
</feature>
<evidence type="ECO:0000256" key="1">
    <source>
        <dbReference type="ARBA" id="ARBA00004123"/>
    </source>
</evidence>
<feature type="compositionally biased region" description="Polar residues" evidence="9">
    <location>
        <begin position="553"/>
        <end position="562"/>
    </location>
</feature>
<dbReference type="Pfam" id="PF21797">
    <property type="entry name" value="CycT2-like_C"/>
    <property type="match status" value="1"/>
</dbReference>
<dbReference type="EMBL" id="BPLR01018125">
    <property type="protein sequence ID" value="GIY97178.1"/>
    <property type="molecule type" value="Genomic_DNA"/>
</dbReference>
<sequence length="702" mass="79021">MAGRSTSSLDRFYFTKEQLERTPSRKHGIDSVKELNYRQQTSNFIQDMGQRLQLNQLCINSAIVCVHRFYMFHSFATFHRNVTAVAALFLAAKTEEQPRKIEHVIRVSHALLHKDYQLDVRSEVSLKDNQLDVRTKQYAEKVWEISTYETEILQTLGFNLNIEHPHTYVVKVCQLVKASKDLAQTSYIMATTSLHMTTMCLQFKPTIVACVCIHLACKWSSYRIEPCSQGRPWYYYVDKTVTEELLEKLTEEFVAILETKEPSTSGSNGFNSTNSQKPRVVTENNCPSGPSSSSNSNNGHSLNITSSQEVKLERVETPYQAVHSNNSVNHSSTNVASQGPRAPIANAHQSASTPTNHNLVNNTSNHTKIVFENKKKEPIPMTSNVQESSSYRSNNECKPLVTDVRIKKEKSSVSPEAKVKQDKLPLSPSKKKQKILPPAVKIKQEKKLSPKASVVPSPVPTPREKHKSKHSSREKSSSSHSEPSTGIKVKICKDSVSLSGVESNQRTPPLKMESIKKPIKIKLPKPYAIAENSRLEKAGTPPLKLVLTKDKSGSGSYSTSNKNEMRESRKRSHTSDSSYKNSYDHPSKREKTEHSHKNHLSDRPNKISRHSSHHNDFDNTHNNNNNNTSSVRLQPHHIVNENSTFQNIQPMTNYNYSFQMTPPPPPPKLRGHDMYMGKTNSIFNCPTSTSASSISTTTTSTI</sequence>
<feature type="domain" description="Cyclin-like" evidence="10">
    <location>
        <begin position="167"/>
        <end position="255"/>
    </location>
</feature>
<protein>
    <submittedName>
        <fullName evidence="11">Cyclin-T1</fullName>
    </submittedName>
</protein>
<feature type="compositionally biased region" description="Low complexity" evidence="9">
    <location>
        <begin position="263"/>
        <end position="275"/>
    </location>
</feature>
<feature type="compositionally biased region" description="Basic and acidic residues" evidence="9">
    <location>
        <begin position="408"/>
        <end position="423"/>
    </location>
</feature>
<evidence type="ECO:0000256" key="7">
    <source>
        <dbReference type="ARBA" id="ARBA00023242"/>
    </source>
</evidence>
<evidence type="ECO:0000256" key="9">
    <source>
        <dbReference type="SAM" id="MobiDB-lite"/>
    </source>
</evidence>
<feature type="domain" description="Cyclin-like" evidence="10">
    <location>
        <begin position="43"/>
        <end position="154"/>
    </location>
</feature>
<evidence type="ECO:0000256" key="5">
    <source>
        <dbReference type="ARBA" id="ARBA00023127"/>
    </source>
</evidence>
<dbReference type="GO" id="GO:0006357">
    <property type="term" value="P:regulation of transcription by RNA polymerase II"/>
    <property type="evidence" value="ECO:0007669"/>
    <property type="project" value="InterPro"/>
</dbReference>
<dbReference type="PANTHER" id="PTHR10026">
    <property type="entry name" value="CYCLIN"/>
    <property type="match status" value="1"/>
</dbReference>
<keyword evidence="3" id="KW-0597">Phosphoprotein</keyword>
<evidence type="ECO:0000313" key="11">
    <source>
        <dbReference type="EMBL" id="GIY97178.1"/>
    </source>
</evidence>
<reference evidence="11 12" key="1">
    <citation type="submission" date="2021-06" db="EMBL/GenBank/DDBJ databases">
        <title>Caerostris extrusa draft genome.</title>
        <authorList>
            <person name="Kono N."/>
            <person name="Arakawa K."/>
        </authorList>
    </citation>
    <scope>NUCLEOTIDE SEQUENCE [LARGE SCALE GENOMIC DNA]</scope>
</reference>
<evidence type="ECO:0000256" key="8">
    <source>
        <dbReference type="RuleBase" id="RU000383"/>
    </source>
</evidence>
<gene>
    <name evidence="11" type="primary">CCNT1</name>
    <name evidence="11" type="ORF">CEXT_576861</name>
</gene>
<comment type="similarity">
    <text evidence="2">Belongs to the cyclin family. Cyclin C subfamily.</text>
</comment>
<dbReference type="InterPro" id="IPR043198">
    <property type="entry name" value="Cyclin/Ssn8"/>
</dbReference>
<evidence type="ECO:0000256" key="6">
    <source>
        <dbReference type="ARBA" id="ARBA00023163"/>
    </source>
</evidence>
<dbReference type="GO" id="GO:0005634">
    <property type="term" value="C:nucleus"/>
    <property type="evidence" value="ECO:0007669"/>
    <property type="project" value="UniProtKB-SubCell"/>
</dbReference>
<feature type="compositionally biased region" description="Polar residues" evidence="9">
    <location>
        <begin position="496"/>
        <end position="507"/>
    </location>
</feature>
<evidence type="ECO:0000256" key="2">
    <source>
        <dbReference type="ARBA" id="ARBA00008638"/>
    </source>
</evidence>
<dbReference type="SUPFAM" id="SSF47954">
    <property type="entry name" value="Cyclin-like"/>
    <property type="match status" value="2"/>
</dbReference>
<feature type="compositionally biased region" description="Polar residues" evidence="9">
    <location>
        <begin position="381"/>
        <end position="396"/>
    </location>
</feature>
<dbReference type="AlphaFoldDB" id="A0AAV4XS38"/>
<comment type="subcellular location">
    <subcellularLocation>
        <location evidence="1">Nucleus</location>
    </subcellularLocation>
</comment>
<feature type="compositionally biased region" description="Low complexity" evidence="9">
    <location>
        <begin position="620"/>
        <end position="630"/>
    </location>
</feature>
<keyword evidence="6" id="KW-0804">Transcription</keyword>
<evidence type="ECO:0000259" key="10">
    <source>
        <dbReference type="SMART" id="SM00385"/>
    </source>
</evidence>
<dbReference type="InterPro" id="IPR013763">
    <property type="entry name" value="Cyclin-like_dom"/>
</dbReference>
<dbReference type="CDD" id="cd20538">
    <property type="entry name" value="CYCLIN_CCNT_rpt1"/>
    <property type="match status" value="1"/>
</dbReference>
<accession>A0AAV4XS38</accession>
<feature type="compositionally biased region" description="Low complexity" evidence="9">
    <location>
        <begin position="284"/>
        <end position="302"/>
    </location>
</feature>
<dbReference type="Pfam" id="PF00134">
    <property type="entry name" value="Cyclin_N"/>
    <property type="match status" value="1"/>
</dbReference>
<evidence type="ECO:0000313" key="12">
    <source>
        <dbReference type="Proteomes" id="UP001054945"/>
    </source>
</evidence>
<evidence type="ECO:0000256" key="4">
    <source>
        <dbReference type="ARBA" id="ARBA00023015"/>
    </source>
</evidence>
<feature type="region of interest" description="Disordered" evidence="9">
    <location>
        <begin position="261"/>
        <end position="302"/>
    </location>
</feature>
<proteinExistence type="inferred from homology"/>
<dbReference type="SMART" id="SM00385">
    <property type="entry name" value="CYCLIN"/>
    <property type="match status" value="2"/>
</dbReference>
<dbReference type="InterPro" id="IPR006671">
    <property type="entry name" value="Cyclin_N"/>
</dbReference>
<organism evidence="11 12">
    <name type="scientific">Caerostris extrusa</name>
    <name type="common">Bark spider</name>
    <name type="synonym">Caerostris bankana</name>
    <dbReference type="NCBI Taxonomy" id="172846"/>
    <lineage>
        <taxon>Eukaryota</taxon>
        <taxon>Metazoa</taxon>
        <taxon>Ecdysozoa</taxon>
        <taxon>Arthropoda</taxon>
        <taxon>Chelicerata</taxon>
        <taxon>Arachnida</taxon>
        <taxon>Araneae</taxon>
        <taxon>Araneomorphae</taxon>
        <taxon>Entelegynae</taxon>
        <taxon>Araneoidea</taxon>
        <taxon>Araneidae</taxon>
        <taxon>Caerostris</taxon>
    </lineage>
</organism>
<keyword evidence="4" id="KW-0805">Transcription regulation</keyword>
<comment type="caution">
    <text evidence="11">The sequence shown here is derived from an EMBL/GenBank/DDBJ whole genome shotgun (WGS) entry which is preliminary data.</text>
</comment>
<feature type="compositionally biased region" description="Basic and acidic residues" evidence="9">
    <location>
        <begin position="582"/>
        <end position="605"/>
    </location>
</feature>
<keyword evidence="7" id="KW-0539">Nucleus</keyword>
<feature type="region of interest" description="Disordered" evidence="9">
    <location>
        <begin position="372"/>
        <end position="396"/>
    </location>
</feature>
<evidence type="ECO:0000256" key="3">
    <source>
        <dbReference type="ARBA" id="ARBA00022553"/>
    </source>
</evidence>
<dbReference type="FunFam" id="1.10.472.10:FF:000004">
    <property type="entry name" value="Cyclin T2"/>
    <property type="match status" value="1"/>
</dbReference>
<dbReference type="InterPro" id="IPR036915">
    <property type="entry name" value="Cyclin-like_sf"/>
</dbReference>
<dbReference type="Proteomes" id="UP001054945">
    <property type="component" value="Unassembled WGS sequence"/>
</dbReference>
<dbReference type="GO" id="GO:0016538">
    <property type="term" value="F:cyclin-dependent protein serine/threonine kinase regulator activity"/>
    <property type="evidence" value="ECO:0007669"/>
    <property type="project" value="InterPro"/>
</dbReference>
<name>A0AAV4XS38_CAEEX</name>
<feature type="region of interest" description="Disordered" evidence="9">
    <location>
        <begin position="408"/>
        <end position="523"/>
    </location>
</feature>
<dbReference type="Gene3D" id="1.10.472.10">
    <property type="entry name" value="Cyclin-like"/>
    <property type="match status" value="2"/>
</dbReference>